<feature type="compositionally biased region" description="Basic residues" evidence="6">
    <location>
        <begin position="286"/>
        <end position="297"/>
    </location>
</feature>
<dbReference type="GO" id="GO:0000981">
    <property type="term" value="F:DNA-binding transcription factor activity, RNA polymerase II-specific"/>
    <property type="evidence" value="ECO:0007669"/>
    <property type="project" value="TreeGrafter"/>
</dbReference>
<evidence type="ECO:0000256" key="1">
    <source>
        <dbReference type="ARBA" id="ARBA00023015"/>
    </source>
</evidence>
<dbReference type="SMART" id="SM00339">
    <property type="entry name" value="FH"/>
    <property type="match status" value="1"/>
</dbReference>
<dbReference type="Proteomes" id="UP001175211">
    <property type="component" value="Unassembled WGS sequence"/>
</dbReference>
<organism evidence="8 9">
    <name type="scientific">Armillaria tabescens</name>
    <name type="common">Ringless honey mushroom</name>
    <name type="synonym">Agaricus tabescens</name>
    <dbReference type="NCBI Taxonomy" id="1929756"/>
    <lineage>
        <taxon>Eukaryota</taxon>
        <taxon>Fungi</taxon>
        <taxon>Dikarya</taxon>
        <taxon>Basidiomycota</taxon>
        <taxon>Agaricomycotina</taxon>
        <taxon>Agaricomycetes</taxon>
        <taxon>Agaricomycetidae</taxon>
        <taxon>Agaricales</taxon>
        <taxon>Marasmiineae</taxon>
        <taxon>Physalacriaceae</taxon>
        <taxon>Desarmillaria</taxon>
    </lineage>
</organism>
<dbReference type="Pfam" id="PF00250">
    <property type="entry name" value="Forkhead"/>
    <property type="match status" value="1"/>
</dbReference>
<keyword evidence="4 5" id="KW-0539">Nucleus</keyword>
<evidence type="ECO:0000313" key="8">
    <source>
        <dbReference type="EMBL" id="KAK0445341.1"/>
    </source>
</evidence>
<evidence type="ECO:0000256" key="3">
    <source>
        <dbReference type="ARBA" id="ARBA00023163"/>
    </source>
</evidence>
<dbReference type="EMBL" id="JAUEPS010000050">
    <property type="protein sequence ID" value="KAK0445341.1"/>
    <property type="molecule type" value="Genomic_DNA"/>
</dbReference>
<dbReference type="RefSeq" id="XP_060325482.1">
    <property type="nucleotide sequence ID" value="XM_060484221.1"/>
</dbReference>
<name>A0AA39JM74_ARMTA</name>
<evidence type="ECO:0000256" key="2">
    <source>
        <dbReference type="ARBA" id="ARBA00023125"/>
    </source>
</evidence>
<dbReference type="SUPFAM" id="SSF46785">
    <property type="entry name" value="Winged helix' DNA-binding domain"/>
    <property type="match status" value="1"/>
</dbReference>
<evidence type="ECO:0000256" key="6">
    <source>
        <dbReference type="SAM" id="MobiDB-lite"/>
    </source>
</evidence>
<feature type="region of interest" description="Disordered" evidence="6">
    <location>
        <begin position="322"/>
        <end position="347"/>
    </location>
</feature>
<dbReference type="Gene3D" id="1.10.10.10">
    <property type="entry name" value="Winged helix-like DNA-binding domain superfamily/Winged helix DNA-binding domain"/>
    <property type="match status" value="1"/>
</dbReference>
<comment type="subcellular location">
    <subcellularLocation>
        <location evidence="5">Nucleus</location>
    </subcellularLocation>
</comment>
<feature type="compositionally biased region" description="Low complexity" evidence="6">
    <location>
        <begin position="333"/>
        <end position="344"/>
    </location>
</feature>
<keyword evidence="3" id="KW-0804">Transcription</keyword>
<dbReference type="CDD" id="cd00059">
    <property type="entry name" value="FH_FOX"/>
    <property type="match status" value="1"/>
</dbReference>
<dbReference type="PRINTS" id="PR00053">
    <property type="entry name" value="FORKHEAD"/>
</dbReference>
<gene>
    <name evidence="8" type="ORF">EV420DRAFT_973442</name>
</gene>
<proteinExistence type="predicted"/>
<evidence type="ECO:0000259" key="7">
    <source>
        <dbReference type="PROSITE" id="PS50039"/>
    </source>
</evidence>
<protein>
    <recommendedName>
        <fullName evidence="7">Fork-head domain-containing protein</fullName>
    </recommendedName>
</protein>
<dbReference type="InterPro" id="IPR036390">
    <property type="entry name" value="WH_DNA-bd_sf"/>
</dbReference>
<sequence>MYPPCQRVPIPNALEYAGTVPYSNIPSPIDPLSPVQRTLFPIYNTAAPSPIYRPHARRDRSLDYTLGPDDTQVQPALSYVPSDPPLVPTSHVNDTSFTRDARYAFPSPFHAQQETPNSFLRHSASQQFPLPPLSSLGLPQVPRAHSNPSLSSSFGANLISHVEIPSYQGEQVPDAEAFLREQFSIPPNVPVNLDALPDPPPGVRPDYTNSQLARLAIYGHPQHRATLHQLLKAIEDRFDWYKKEKKSWRGSIRHLLSLESLYVKVERQKTDRGSGSYWTLDVRNPKGMKRPRKRTRHRSNEQKSNPYPTLGAMKMDISHIAPRGSASPERCNSVASSQSSAYSQRMDSPGFNDGYFQTQYDVVSSSWNARSSSH</sequence>
<accession>A0AA39JM74</accession>
<feature type="DNA-binding region" description="Fork-head" evidence="5">
    <location>
        <begin position="204"/>
        <end position="299"/>
    </location>
</feature>
<feature type="domain" description="Fork-head" evidence="7">
    <location>
        <begin position="204"/>
        <end position="299"/>
    </location>
</feature>
<dbReference type="InterPro" id="IPR045912">
    <property type="entry name" value="FOXJ2/3-like"/>
</dbReference>
<dbReference type="InterPro" id="IPR001766">
    <property type="entry name" value="Fork_head_dom"/>
</dbReference>
<dbReference type="PANTHER" id="PTHR46078:SF2">
    <property type="entry name" value="FORK-HEAD DOMAIN-CONTAINING PROTEIN"/>
    <property type="match status" value="1"/>
</dbReference>
<dbReference type="PROSITE" id="PS50039">
    <property type="entry name" value="FORK_HEAD_3"/>
    <property type="match status" value="1"/>
</dbReference>
<dbReference type="GO" id="GO:0005634">
    <property type="term" value="C:nucleus"/>
    <property type="evidence" value="ECO:0007669"/>
    <property type="project" value="UniProtKB-SubCell"/>
</dbReference>
<dbReference type="PANTHER" id="PTHR46078">
    <property type="entry name" value="FORKHEAD BOX PROTEIN J2 FAMILY MEMBER"/>
    <property type="match status" value="1"/>
</dbReference>
<evidence type="ECO:0000256" key="4">
    <source>
        <dbReference type="ARBA" id="ARBA00023242"/>
    </source>
</evidence>
<keyword evidence="2 5" id="KW-0238">DNA-binding</keyword>
<keyword evidence="9" id="KW-1185">Reference proteome</keyword>
<reference evidence="8" key="1">
    <citation type="submission" date="2023-06" db="EMBL/GenBank/DDBJ databases">
        <authorList>
            <consortium name="Lawrence Berkeley National Laboratory"/>
            <person name="Ahrendt S."/>
            <person name="Sahu N."/>
            <person name="Indic B."/>
            <person name="Wong-Bajracharya J."/>
            <person name="Merenyi Z."/>
            <person name="Ke H.-M."/>
            <person name="Monk M."/>
            <person name="Kocsube S."/>
            <person name="Drula E."/>
            <person name="Lipzen A."/>
            <person name="Balint B."/>
            <person name="Henrissat B."/>
            <person name="Andreopoulos B."/>
            <person name="Martin F.M."/>
            <person name="Harder C.B."/>
            <person name="Rigling D."/>
            <person name="Ford K.L."/>
            <person name="Foster G.D."/>
            <person name="Pangilinan J."/>
            <person name="Papanicolaou A."/>
            <person name="Barry K."/>
            <person name="LaButti K."/>
            <person name="Viragh M."/>
            <person name="Koriabine M."/>
            <person name="Yan M."/>
            <person name="Riley R."/>
            <person name="Champramary S."/>
            <person name="Plett K.L."/>
            <person name="Tsai I.J."/>
            <person name="Slot J."/>
            <person name="Sipos G."/>
            <person name="Plett J."/>
            <person name="Nagy L.G."/>
            <person name="Grigoriev I.V."/>
        </authorList>
    </citation>
    <scope>NUCLEOTIDE SEQUENCE</scope>
    <source>
        <strain evidence="8">CCBAS 213</strain>
    </source>
</reference>
<keyword evidence="1" id="KW-0805">Transcription regulation</keyword>
<dbReference type="GeneID" id="85367769"/>
<evidence type="ECO:0000313" key="9">
    <source>
        <dbReference type="Proteomes" id="UP001175211"/>
    </source>
</evidence>
<feature type="region of interest" description="Disordered" evidence="6">
    <location>
        <begin position="276"/>
        <end position="310"/>
    </location>
</feature>
<dbReference type="AlphaFoldDB" id="A0AA39JM74"/>
<dbReference type="GO" id="GO:0000978">
    <property type="term" value="F:RNA polymerase II cis-regulatory region sequence-specific DNA binding"/>
    <property type="evidence" value="ECO:0007669"/>
    <property type="project" value="TreeGrafter"/>
</dbReference>
<dbReference type="InterPro" id="IPR036388">
    <property type="entry name" value="WH-like_DNA-bd_sf"/>
</dbReference>
<evidence type="ECO:0000256" key="5">
    <source>
        <dbReference type="PROSITE-ProRule" id="PRU00089"/>
    </source>
</evidence>
<comment type="caution">
    <text evidence="8">The sequence shown here is derived from an EMBL/GenBank/DDBJ whole genome shotgun (WGS) entry which is preliminary data.</text>
</comment>